<evidence type="ECO:0000256" key="7">
    <source>
        <dbReference type="SAM" id="Phobius"/>
    </source>
</evidence>
<dbReference type="PANTHER" id="PTHR44653">
    <property type="entry name" value="DNAJ HOMOLOG SUBFAMILY C MEMBER 1"/>
    <property type="match status" value="1"/>
</dbReference>
<dbReference type="OrthoDB" id="413400at2759"/>
<keyword evidence="11" id="KW-1185">Reference proteome</keyword>
<comment type="caution">
    <text evidence="10">The sequence shown here is derived from an EMBL/GenBank/DDBJ whole genome shotgun (WGS) entry which is preliminary data.</text>
</comment>
<dbReference type="SMART" id="SM00271">
    <property type="entry name" value="DnaJ"/>
    <property type="match status" value="1"/>
</dbReference>
<reference evidence="10 11" key="1">
    <citation type="journal article" date="2016" name="Mol. Biol. Evol.">
        <title>Genome-Wide Survey of Gut Fungi (Harpellales) Reveals the First Horizontally Transferred Ubiquitin Gene from a Mosquito Host.</title>
        <authorList>
            <person name="Wang Y."/>
            <person name="White M.M."/>
            <person name="Kvist S."/>
            <person name="Moncalvo J.M."/>
        </authorList>
    </citation>
    <scope>NUCLEOTIDE SEQUENCE [LARGE SCALE GENOMIC DNA]</scope>
    <source>
        <strain evidence="10 11">ALG-7-W6</strain>
    </source>
</reference>
<dbReference type="InterPro" id="IPR052606">
    <property type="entry name" value="DnaJ_domain_protein"/>
</dbReference>
<feature type="compositionally biased region" description="Polar residues" evidence="6">
    <location>
        <begin position="255"/>
        <end position="285"/>
    </location>
</feature>
<organism evidence="10 11">
    <name type="scientific">Smittium mucronatum</name>
    <dbReference type="NCBI Taxonomy" id="133383"/>
    <lineage>
        <taxon>Eukaryota</taxon>
        <taxon>Fungi</taxon>
        <taxon>Fungi incertae sedis</taxon>
        <taxon>Zoopagomycota</taxon>
        <taxon>Kickxellomycotina</taxon>
        <taxon>Harpellomycetes</taxon>
        <taxon>Harpellales</taxon>
        <taxon>Legeriomycetaceae</taxon>
        <taxon>Smittium</taxon>
    </lineage>
</organism>
<dbReference type="CDD" id="cd06257">
    <property type="entry name" value="DnaJ"/>
    <property type="match status" value="1"/>
</dbReference>
<feature type="transmembrane region" description="Helical" evidence="7">
    <location>
        <begin position="137"/>
        <end position="161"/>
    </location>
</feature>
<gene>
    <name evidence="10" type="ORF">AYI68_g5935</name>
</gene>
<keyword evidence="2 8" id="KW-0732">Signal</keyword>
<evidence type="ECO:0000259" key="9">
    <source>
        <dbReference type="PROSITE" id="PS50076"/>
    </source>
</evidence>
<feature type="compositionally biased region" description="Basic residues" evidence="6">
    <location>
        <begin position="309"/>
        <end position="320"/>
    </location>
</feature>
<evidence type="ECO:0000256" key="4">
    <source>
        <dbReference type="ARBA" id="ARBA00023136"/>
    </source>
</evidence>
<dbReference type="Proteomes" id="UP000187455">
    <property type="component" value="Unassembled WGS sequence"/>
</dbReference>
<feature type="signal peptide" evidence="8">
    <location>
        <begin position="1"/>
        <end position="24"/>
    </location>
</feature>
<dbReference type="PANTHER" id="PTHR44653:SF2">
    <property type="entry name" value="DNAJ HOMOLOG SUBFAMILY C MEMBER 1"/>
    <property type="match status" value="1"/>
</dbReference>
<evidence type="ECO:0000313" key="11">
    <source>
        <dbReference type="Proteomes" id="UP000187455"/>
    </source>
</evidence>
<proteinExistence type="predicted"/>
<dbReference type="Pfam" id="PF00226">
    <property type="entry name" value="DnaJ"/>
    <property type="match status" value="1"/>
</dbReference>
<evidence type="ECO:0000256" key="5">
    <source>
        <dbReference type="ARBA" id="ARBA00037847"/>
    </source>
</evidence>
<dbReference type="GO" id="GO:0012505">
    <property type="term" value="C:endomembrane system"/>
    <property type="evidence" value="ECO:0007669"/>
    <property type="project" value="UniProtKB-SubCell"/>
</dbReference>
<sequence>MIIGKKILLLFVVFVAVCLHSVRAWEELDFEIFELWDAIKKKDGTVDWYGLVGVKDNDSVDTINKAYRKLSIKYHPDKLRGTPKEKKVASDKFARLGLVVNMLRDSYKRKRYNFFKKNGVPVWRGAGYMYKRYRPGAVSVIIGLSIFAAFIQYLFMSLSYWRAQQRIKDFEQDQQPPKANVVNSGRKLNHYSLDPEFYEEDQEMFTGSGINPYTVPKPQISDLFLVKLPLSLINMVTHSSKKTDIQIQIEDENRNPLNPKNKSKAATNSPRSESRDNSALSSDNEFNAVLVKKSLSKESSAEASSSSKKSLKKRRKGPVV</sequence>
<comment type="subcellular location">
    <subcellularLocation>
        <location evidence="5">Endomembrane system</location>
        <topology evidence="5">Single-pass membrane protein</topology>
    </subcellularLocation>
</comment>
<feature type="region of interest" description="Disordered" evidence="6">
    <location>
        <begin position="247"/>
        <end position="320"/>
    </location>
</feature>
<evidence type="ECO:0000256" key="8">
    <source>
        <dbReference type="SAM" id="SignalP"/>
    </source>
</evidence>
<name>A0A1R0GSW2_9FUNG</name>
<evidence type="ECO:0000256" key="2">
    <source>
        <dbReference type="ARBA" id="ARBA00022729"/>
    </source>
</evidence>
<keyword evidence="1 7" id="KW-0812">Transmembrane</keyword>
<evidence type="ECO:0000256" key="6">
    <source>
        <dbReference type="SAM" id="MobiDB-lite"/>
    </source>
</evidence>
<dbReference type="SUPFAM" id="SSF46565">
    <property type="entry name" value="Chaperone J-domain"/>
    <property type="match status" value="1"/>
</dbReference>
<dbReference type="PROSITE" id="PS50076">
    <property type="entry name" value="DNAJ_2"/>
    <property type="match status" value="1"/>
</dbReference>
<dbReference type="Gene3D" id="1.10.287.110">
    <property type="entry name" value="DnaJ domain"/>
    <property type="match status" value="1"/>
</dbReference>
<protein>
    <submittedName>
        <fullName evidence="10">Putative J domain-containing protein</fullName>
    </submittedName>
</protein>
<evidence type="ECO:0000256" key="1">
    <source>
        <dbReference type="ARBA" id="ARBA00022692"/>
    </source>
</evidence>
<evidence type="ECO:0000256" key="3">
    <source>
        <dbReference type="ARBA" id="ARBA00022989"/>
    </source>
</evidence>
<dbReference type="InterPro" id="IPR036869">
    <property type="entry name" value="J_dom_sf"/>
</dbReference>
<feature type="domain" description="J" evidence="9">
    <location>
        <begin position="47"/>
        <end position="116"/>
    </location>
</feature>
<dbReference type="EMBL" id="LSSL01003900">
    <property type="protein sequence ID" value="OLY79980.1"/>
    <property type="molecule type" value="Genomic_DNA"/>
</dbReference>
<evidence type="ECO:0000313" key="10">
    <source>
        <dbReference type="EMBL" id="OLY79980.1"/>
    </source>
</evidence>
<dbReference type="InterPro" id="IPR001623">
    <property type="entry name" value="DnaJ_domain"/>
</dbReference>
<keyword evidence="3 7" id="KW-1133">Transmembrane helix</keyword>
<keyword evidence="4 7" id="KW-0472">Membrane</keyword>
<dbReference type="AlphaFoldDB" id="A0A1R0GSW2"/>
<feature type="chain" id="PRO_5012548325" evidence="8">
    <location>
        <begin position="25"/>
        <end position="320"/>
    </location>
</feature>
<dbReference type="STRING" id="133383.A0A1R0GSW2"/>
<accession>A0A1R0GSW2</accession>
<dbReference type="PRINTS" id="PR00625">
    <property type="entry name" value="JDOMAIN"/>
</dbReference>